<keyword evidence="2" id="KW-0472">Membrane</keyword>
<organism evidence="4">
    <name type="scientific">Rosellinia necatrix</name>
    <name type="common">White root-rot fungus</name>
    <dbReference type="NCBI Taxonomy" id="77044"/>
    <lineage>
        <taxon>Eukaryota</taxon>
        <taxon>Fungi</taxon>
        <taxon>Dikarya</taxon>
        <taxon>Ascomycota</taxon>
        <taxon>Pezizomycotina</taxon>
        <taxon>Sordariomycetes</taxon>
        <taxon>Xylariomycetidae</taxon>
        <taxon>Xylariales</taxon>
        <taxon>Xylariaceae</taxon>
        <taxon>Rosellinia</taxon>
    </lineage>
</organism>
<keyword evidence="2" id="KW-0812">Transmembrane</keyword>
<evidence type="ECO:0000256" key="2">
    <source>
        <dbReference type="SAM" id="Phobius"/>
    </source>
</evidence>
<dbReference type="Proteomes" id="UP000054516">
    <property type="component" value="Unassembled WGS sequence"/>
</dbReference>
<dbReference type="EMBL" id="DF977541">
    <property type="protein sequence ID" value="GAP92707.2"/>
    <property type="molecule type" value="Genomic_DNA"/>
</dbReference>
<proteinExistence type="predicted"/>
<feature type="transmembrane region" description="Helical" evidence="2">
    <location>
        <begin position="810"/>
        <end position="838"/>
    </location>
</feature>
<keyword evidence="5" id="KW-1185">Reference proteome</keyword>
<evidence type="ECO:0000256" key="1">
    <source>
        <dbReference type="SAM" id="MobiDB-lite"/>
    </source>
</evidence>
<dbReference type="InterPro" id="IPR046623">
    <property type="entry name" value="DUF6536"/>
</dbReference>
<dbReference type="Pfam" id="PF20163">
    <property type="entry name" value="DUF6536"/>
    <property type="match status" value="1"/>
</dbReference>
<feature type="transmembrane region" description="Helical" evidence="2">
    <location>
        <begin position="766"/>
        <end position="790"/>
    </location>
</feature>
<dbReference type="OMA" id="ERCGLHY"/>
<name>A0A1W2TVN1_ROSNE</name>
<dbReference type="AlphaFoldDB" id="A0A1W2TVN1"/>
<reference evidence="4" key="1">
    <citation type="submission" date="2016-03" db="EMBL/GenBank/DDBJ databases">
        <title>Draft genome sequence of Rosellinia necatrix.</title>
        <authorList>
            <person name="Kanematsu S."/>
        </authorList>
    </citation>
    <scope>NUCLEOTIDE SEQUENCE [LARGE SCALE GENOMIC DNA]</scope>
    <source>
        <strain evidence="4">W97</strain>
    </source>
</reference>
<feature type="compositionally biased region" description="Polar residues" evidence="1">
    <location>
        <begin position="7"/>
        <end position="19"/>
    </location>
</feature>
<feature type="compositionally biased region" description="Polar residues" evidence="1">
    <location>
        <begin position="27"/>
        <end position="46"/>
    </location>
</feature>
<feature type="compositionally biased region" description="Polar residues" evidence="1">
    <location>
        <begin position="71"/>
        <end position="82"/>
    </location>
</feature>
<dbReference type="OrthoDB" id="5429634at2759"/>
<evidence type="ECO:0000313" key="4">
    <source>
        <dbReference type="EMBL" id="GAP92707.2"/>
    </source>
</evidence>
<dbReference type="PANTHER" id="PTHR35395:SF1">
    <property type="entry name" value="DUF6536 DOMAIN-CONTAINING PROTEIN"/>
    <property type="match status" value="1"/>
</dbReference>
<keyword evidence="2" id="KW-1133">Transmembrane helix</keyword>
<feature type="domain" description="DUF6536" evidence="3">
    <location>
        <begin position="195"/>
        <end position="343"/>
    </location>
</feature>
<feature type="transmembrane region" description="Helical" evidence="2">
    <location>
        <begin position="637"/>
        <end position="659"/>
    </location>
</feature>
<evidence type="ECO:0000259" key="3">
    <source>
        <dbReference type="Pfam" id="PF20163"/>
    </source>
</evidence>
<evidence type="ECO:0000313" key="5">
    <source>
        <dbReference type="Proteomes" id="UP000054516"/>
    </source>
</evidence>
<feature type="transmembrane region" description="Helical" evidence="2">
    <location>
        <begin position="304"/>
        <end position="328"/>
    </location>
</feature>
<feature type="transmembrane region" description="Helical" evidence="2">
    <location>
        <begin position="193"/>
        <end position="215"/>
    </location>
</feature>
<feature type="region of interest" description="Disordered" evidence="1">
    <location>
        <begin position="1"/>
        <end position="129"/>
    </location>
</feature>
<sequence length="921" mass="102629">MNFVVLNPTTKSTEQQPMSLLSRGRSKLQQQHPSRRYNASNFTQHEASAADFASHPSPSDSIESAAVVAENETTSDNTTPSLSPELICQLSTIERDYRPVTSSGRPSTDRAHLGPENAQPPVSGWHQEETGDSRLVSNNHENIDNRGNDAVCVGPSTSGQRQDRFGDLGSLKKWLPGLDPCVRPAKGRSHPTVVLLIQLSVATIILVINLTSAILSTSKFRIPGSISGQYLQGDCDTLNRYSTWVHFGINGLSTVLLGSSNYAAQILIAPTRAEIDRAHSKGDWYDIGVQSFRNLRQAANPRKLVWVILMASSILLHLIWNSAVFVAIPVSNYAVGIVTSDFMHDKTPWNLTDDRPWYRNLLQNLNTLRTEVNELERLDKSQCIQRYINAGAGAKDVLLVTANTTVRETEPFNGNVSSLLDYHATQDSTAWPTFNHWICSSWRQVEDPTVFSLACTWDFLAPRVDDWVYRSEHGDQSWEIDYCLSSGEDISRLNQMCALRFSPAILTAVTVLNALKCVCIAYTVWTRRVKRLAATSADKNSTWGCLLGLKRFLARIWRRWTKSKIREEIPYTETTILTIGDMISSCLQHNDRYTAGMEFVTCRDFATASPFLPSNRSVRYDKPSKMRWFNVVTGRKWAFTYAFVGLLVLIYGTVLGFALRELQRLGRPIDLETLWNDGLGKFQQYAYIPSIAENAENSQAISFYKATLVANIGQVILSGLYFHFNTILTTMSVAHEWNNYSHRRLPLRVSRPQGLQRPTYFLSLPLKYAITLTISSALLHGLLSQSLFVVQSRQFVSPDFAPRPDADTAILAYSAIGLVLLLTAAGLAFVVPIGVALFNTLGPPKSPQDGQPNPSYPMPLVATCSAAISAACHSHPEDTDAHLLPLTWGFVVLHPGQQADEESEGRFTFTTARDVHWPEDI</sequence>
<dbReference type="STRING" id="77044.A0A1W2TVN1"/>
<dbReference type="PANTHER" id="PTHR35395">
    <property type="entry name" value="DUF6536 DOMAIN-CONTAINING PROTEIN"/>
    <property type="match status" value="1"/>
</dbReference>
<gene>
    <name evidence="4" type="ORF">SAMD00023353_9600020</name>
</gene>
<accession>A0A1W2TVN1</accession>
<protein>
    <recommendedName>
        <fullName evidence="3">DUF6536 domain-containing protein</fullName>
    </recommendedName>
</protein>